<comment type="caution">
    <text evidence="3">The sequence shown here is derived from an EMBL/GenBank/DDBJ whole genome shotgun (WGS) entry which is preliminary data.</text>
</comment>
<keyword evidence="1 2" id="KW-0732">Signal</keyword>
<dbReference type="PANTHER" id="PTHR30006">
    <property type="entry name" value="THIAMINE-BINDING PERIPLASMIC PROTEIN-RELATED"/>
    <property type="match status" value="1"/>
</dbReference>
<dbReference type="Gene3D" id="3.40.190.10">
    <property type="entry name" value="Periplasmic binding protein-like II"/>
    <property type="match status" value="2"/>
</dbReference>
<evidence type="ECO:0000256" key="2">
    <source>
        <dbReference type="SAM" id="SignalP"/>
    </source>
</evidence>
<evidence type="ECO:0000313" key="4">
    <source>
        <dbReference type="Proteomes" id="UP000741360"/>
    </source>
</evidence>
<feature type="chain" id="PRO_5037529160" evidence="2">
    <location>
        <begin position="26"/>
        <end position="356"/>
    </location>
</feature>
<dbReference type="AlphaFoldDB" id="A0A932GR35"/>
<dbReference type="EMBL" id="JACPSX010000219">
    <property type="protein sequence ID" value="MBI3015672.1"/>
    <property type="molecule type" value="Genomic_DNA"/>
</dbReference>
<dbReference type="SUPFAM" id="SSF53850">
    <property type="entry name" value="Periplasmic binding protein-like II"/>
    <property type="match status" value="1"/>
</dbReference>
<reference evidence="3" key="1">
    <citation type="submission" date="2020-07" db="EMBL/GenBank/DDBJ databases">
        <title>Huge and variable diversity of episymbiotic CPR bacteria and DPANN archaea in groundwater ecosystems.</title>
        <authorList>
            <person name="He C.Y."/>
            <person name="Keren R."/>
            <person name="Whittaker M."/>
            <person name="Farag I.F."/>
            <person name="Doudna J."/>
            <person name="Cate J.H.D."/>
            <person name="Banfield J.F."/>
        </authorList>
    </citation>
    <scope>NUCLEOTIDE SEQUENCE</scope>
    <source>
        <strain evidence="3">NC_groundwater_717_Ag_S-0.2um_59_8</strain>
    </source>
</reference>
<proteinExistence type="predicted"/>
<feature type="signal peptide" evidence="2">
    <location>
        <begin position="1"/>
        <end position="25"/>
    </location>
</feature>
<sequence length="356" mass="39054">MKRGIVLAVLLMSLGALVSAPGARAASDALTRVIEGAKKEGAVDVVLPSSLTPEGVSKVEKAIAAKYGVSLKINYTPARSYPQLTAQAISEFRAKVTPSYDLHVSSDSNMFDAVRAGVLEKVDWGPLLPEGTPPQVVQFGGESVAIYTGHVGLLYNPQVISPQDAPVSLSDLGKPKWKGKFVIFPYTDLYSAYSRIYDNARILTDLKAMMNNGAVVDTYPNEYRRFTVGEYPMILITSAFYSQAVKKGIPARFKSLDFAYVTIHQLGVRKGARHPNAARLLIAYMSGPEAHRIWENEIGNGNAFYPDSYEHKLSQEAQKSGLKIFNWSQWPGALEFMGTKASEDLAKEMTRILRAQ</sequence>
<gene>
    <name evidence="3" type="ORF">HYY65_11585</name>
</gene>
<accession>A0A932GR35</accession>
<evidence type="ECO:0000256" key="1">
    <source>
        <dbReference type="ARBA" id="ARBA00022729"/>
    </source>
</evidence>
<dbReference type="Proteomes" id="UP000741360">
    <property type="component" value="Unassembled WGS sequence"/>
</dbReference>
<evidence type="ECO:0000313" key="3">
    <source>
        <dbReference type="EMBL" id="MBI3015672.1"/>
    </source>
</evidence>
<dbReference type="Pfam" id="PF13343">
    <property type="entry name" value="SBP_bac_6"/>
    <property type="match status" value="1"/>
</dbReference>
<protein>
    <submittedName>
        <fullName evidence="3">Extracellular solute-binding protein</fullName>
    </submittedName>
</protein>
<name>A0A932GR35_UNCTE</name>
<organism evidence="3 4">
    <name type="scientific">Tectimicrobiota bacterium</name>
    <dbReference type="NCBI Taxonomy" id="2528274"/>
    <lineage>
        <taxon>Bacteria</taxon>
        <taxon>Pseudomonadati</taxon>
        <taxon>Nitrospinota/Tectimicrobiota group</taxon>
        <taxon>Candidatus Tectimicrobiota</taxon>
    </lineage>
</organism>